<sequence length="131" mass="13674">MGHSADGGTVDEGFAAFPAQQAHHAAEQSGFAHAVGSKNRQHFPAVHRKGNITQDRGIAITKGALSDGEIHSFAPPVLRSSKMKKGAPIKAVSMETGISAAVAARAAVSITTIKEEPRPTLTGMIRRLSLP</sequence>
<accession>A0A645HE99</accession>
<name>A0A645HE99_9ZZZZ</name>
<organism evidence="1">
    <name type="scientific">bioreactor metagenome</name>
    <dbReference type="NCBI Taxonomy" id="1076179"/>
    <lineage>
        <taxon>unclassified sequences</taxon>
        <taxon>metagenomes</taxon>
        <taxon>ecological metagenomes</taxon>
    </lineage>
</organism>
<protein>
    <submittedName>
        <fullName evidence="1">Uncharacterized protein</fullName>
    </submittedName>
</protein>
<gene>
    <name evidence="1" type="ORF">SDC9_183968</name>
</gene>
<reference evidence="1" key="1">
    <citation type="submission" date="2019-08" db="EMBL/GenBank/DDBJ databases">
        <authorList>
            <person name="Kucharzyk K."/>
            <person name="Murdoch R.W."/>
            <person name="Higgins S."/>
            <person name="Loffler F."/>
        </authorList>
    </citation>
    <scope>NUCLEOTIDE SEQUENCE</scope>
</reference>
<evidence type="ECO:0000313" key="1">
    <source>
        <dbReference type="EMBL" id="MPN36459.1"/>
    </source>
</evidence>
<dbReference type="EMBL" id="VSSQ01090607">
    <property type="protein sequence ID" value="MPN36459.1"/>
    <property type="molecule type" value="Genomic_DNA"/>
</dbReference>
<proteinExistence type="predicted"/>
<dbReference type="AlphaFoldDB" id="A0A645HE99"/>
<comment type="caution">
    <text evidence="1">The sequence shown here is derived from an EMBL/GenBank/DDBJ whole genome shotgun (WGS) entry which is preliminary data.</text>
</comment>